<dbReference type="SUPFAM" id="SSF54814">
    <property type="entry name" value="Prokaryotic type KH domain (KH-domain type II)"/>
    <property type="match status" value="1"/>
</dbReference>
<gene>
    <name evidence="6" type="primary">era</name>
    <name evidence="11" type="ORF">A6A04_17095</name>
</gene>
<dbReference type="CDD" id="cd22534">
    <property type="entry name" value="KH-II_Era"/>
    <property type="match status" value="1"/>
</dbReference>
<keyword evidence="4 6" id="KW-0694">RNA-binding</keyword>
<dbReference type="InterPro" id="IPR015946">
    <property type="entry name" value="KH_dom-like_a/b"/>
</dbReference>
<evidence type="ECO:0000256" key="2">
    <source>
        <dbReference type="ARBA" id="ARBA00020484"/>
    </source>
</evidence>
<dbReference type="PROSITE" id="PS51713">
    <property type="entry name" value="G_ERA"/>
    <property type="match status" value="1"/>
</dbReference>
<protein>
    <recommendedName>
        <fullName evidence="2 6">GTPase Era</fullName>
    </recommendedName>
</protein>
<feature type="binding site" evidence="6">
    <location>
        <begin position="65"/>
        <end position="69"/>
    </location>
    <ligand>
        <name>GTP</name>
        <dbReference type="ChEBI" id="CHEBI:37565"/>
    </ligand>
</feature>
<dbReference type="HAMAP" id="MF_00367">
    <property type="entry name" value="GTPase_Era"/>
    <property type="match status" value="1"/>
</dbReference>
<feature type="domain" description="Era-type G" evidence="10">
    <location>
        <begin position="10"/>
        <end position="177"/>
    </location>
</feature>
<dbReference type="GO" id="GO:0003924">
    <property type="term" value="F:GTPase activity"/>
    <property type="evidence" value="ECO:0007669"/>
    <property type="project" value="UniProtKB-UniRule"/>
</dbReference>
<feature type="region of interest" description="G5" evidence="7">
    <location>
        <begin position="156"/>
        <end position="158"/>
    </location>
</feature>
<dbReference type="InterPro" id="IPR006073">
    <property type="entry name" value="GTP-bd"/>
</dbReference>
<dbReference type="InterPro" id="IPR005225">
    <property type="entry name" value="Small_GTP-bd"/>
</dbReference>
<comment type="subcellular location">
    <subcellularLocation>
        <location evidence="6">Cytoplasm</location>
    </subcellularLocation>
    <subcellularLocation>
        <location evidence="6">Cell membrane</location>
        <topology evidence="6">Peripheral membrane protein</topology>
    </subcellularLocation>
</comment>
<feature type="domain" description="KH type-2" evidence="9">
    <location>
        <begin position="208"/>
        <end position="285"/>
    </location>
</feature>
<dbReference type="Proteomes" id="UP000078428">
    <property type="component" value="Unassembled WGS sequence"/>
</dbReference>
<keyword evidence="6" id="KW-1003">Cell membrane</keyword>
<keyword evidence="3 6" id="KW-0547">Nucleotide-binding</keyword>
<feature type="binding site" evidence="6">
    <location>
        <begin position="18"/>
        <end position="25"/>
    </location>
    <ligand>
        <name>GTP</name>
        <dbReference type="ChEBI" id="CHEBI:37565"/>
    </ligand>
</feature>
<dbReference type="EMBL" id="LWQT01000049">
    <property type="protein sequence ID" value="OAN50816.1"/>
    <property type="molecule type" value="Genomic_DNA"/>
</dbReference>
<accession>A0A178MQ26</accession>
<evidence type="ECO:0000256" key="3">
    <source>
        <dbReference type="ARBA" id="ARBA00022741"/>
    </source>
</evidence>
<dbReference type="InterPro" id="IPR027417">
    <property type="entry name" value="P-loop_NTPase"/>
</dbReference>
<dbReference type="Pfam" id="PF07650">
    <property type="entry name" value="KH_2"/>
    <property type="match status" value="1"/>
</dbReference>
<keyword evidence="5 6" id="KW-0342">GTP-binding</keyword>
<keyword evidence="6" id="KW-0690">Ribosome biogenesis</keyword>
<evidence type="ECO:0000256" key="7">
    <source>
        <dbReference type="PROSITE-ProRule" id="PRU01050"/>
    </source>
</evidence>
<keyword evidence="6" id="KW-0963">Cytoplasm</keyword>
<comment type="function">
    <text evidence="6">An essential GTPase that binds both GDP and GTP, with rapid nucleotide exchange. Plays a role in 16S rRNA processing and 30S ribosomal subunit biogenesis and possibly also in cell cycle regulation and energy metabolism.</text>
</comment>
<dbReference type="OrthoDB" id="9805918at2"/>
<dbReference type="AlphaFoldDB" id="A0A178MQ26"/>
<evidence type="ECO:0000256" key="1">
    <source>
        <dbReference type="ARBA" id="ARBA00007921"/>
    </source>
</evidence>
<evidence type="ECO:0000256" key="4">
    <source>
        <dbReference type="ARBA" id="ARBA00022884"/>
    </source>
</evidence>
<comment type="caution">
    <text evidence="11">The sequence shown here is derived from an EMBL/GenBank/DDBJ whole genome shotgun (WGS) entry which is preliminary data.</text>
</comment>
<dbReference type="InterPro" id="IPR005662">
    <property type="entry name" value="GTPase_Era-like"/>
</dbReference>
<keyword evidence="6" id="KW-0472">Membrane</keyword>
<dbReference type="InterPro" id="IPR009019">
    <property type="entry name" value="KH_sf_prok-type"/>
</dbReference>
<evidence type="ECO:0000259" key="9">
    <source>
        <dbReference type="PROSITE" id="PS50823"/>
    </source>
</evidence>
<dbReference type="PANTHER" id="PTHR42698">
    <property type="entry name" value="GTPASE ERA"/>
    <property type="match status" value="1"/>
</dbReference>
<dbReference type="Gene3D" id="3.30.300.20">
    <property type="match status" value="1"/>
</dbReference>
<keyword evidence="6" id="KW-0699">rRNA-binding</keyword>
<dbReference type="SUPFAM" id="SSF52540">
    <property type="entry name" value="P-loop containing nucleoside triphosphate hydrolases"/>
    <property type="match status" value="1"/>
</dbReference>
<dbReference type="GO" id="GO:0005829">
    <property type="term" value="C:cytosol"/>
    <property type="evidence" value="ECO:0007669"/>
    <property type="project" value="TreeGrafter"/>
</dbReference>
<name>A0A178MQ26_9PROT</name>
<evidence type="ECO:0000256" key="5">
    <source>
        <dbReference type="ARBA" id="ARBA00023134"/>
    </source>
</evidence>
<evidence type="ECO:0000256" key="8">
    <source>
        <dbReference type="RuleBase" id="RU003761"/>
    </source>
</evidence>
<dbReference type="RefSeq" id="WP_068491912.1">
    <property type="nucleotide sequence ID" value="NZ_LWQT01000049.1"/>
</dbReference>
<dbReference type="STRING" id="1285242.A6A04_17095"/>
<dbReference type="GO" id="GO:0043024">
    <property type="term" value="F:ribosomal small subunit binding"/>
    <property type="evidence" value="ECO:0007669"/>
    <property type="project" value="TreeGrafter"/>
</dbReference>
<feature type="region of interest" description="G4" evidence="7">
    <location>
        <begin position="127"/>
        <end position="130"/>
    </location>
</feature>
<dbReference type="InterPro" id="IPR004044">
    <property type="entry name" value="KH_dom_type_2"/>
</dbReference>
<evidence type="ECO:0000313" key="12">
    <source>
        <dbReference type="Proteomes" id="UP000078428"/>
    </source>
</evidence>
<dbReference type="GO" id="GO:0000028">
    <property type="term" value="P:ribosomal small subunit assembly"/>
    <property type="evidence" value="ECO:0007669"/>
    <property type="project" value="TreeGrafter"/>
</dbReference>
<feature type="region of interest" description="G2" evidence="7">
    <location>
        <begin position="44"/>
        <end position="48"/>
    </location>
</feature>
<dbReference type="GO" id="GO:0005886">
    <property type="term" value="C:plasma membrane"/>
    <property type="evidence" value="ECO:0007669"/>
    <property type="project" value="UniProtKB-SubCell"/>
</dbReference>
<dbReference type="PANTHER" id="PTHR42698:SF1">
    <property type="entry name" value="GTPASE ERA, MITOCHONDRIAL"/>
    <property type="match status" value="1"/>
</dbReference>
<dbReference type="GO" id="GO:0005525">
    <property type="term" value="F:GTP binding"/>
    <property type="evidence" value="ECO:0007669"/>
    <property type="project" value="UniProtKB-UniRule"/>
</dbReference>
<proteinExistence type="inferred from homology"/>
<dbReference type="NCBIfam" id="NF000908">
    <property type="entry name" value="PRK00089.1"/>
    <property type="match status" value="1"/>
</dbReference>
<comment type="similarity">
    <text evidence="1 6 7 8">Belongs to the TRAFAC class TrmE-Era-EngA-EngB-Septin-like GTPase superfamily. Era GTPase family.</text>
</comment>
<dbReference type="PROSITE" id="PS50823">
    <property type="entry name" value="KH_TYPE_2"/>
    <property type="match status" value="1"/>
</dbReference>
<evidence type="ECO:0000259" key="10">
    <source>
        <dbReference type="PROSITE" id="PS51713"/>
    </source>
</evidence>
<reference evidence="11 12" key="1">
    <citation type="submission" date="2016-04" db="EMBL/GenBank/DDBJ databases">
        <title>Draft genome sequence of freshwater magnetotactic bacteria Magnetospirillum marisnigri SP-1 and Magnetospirillum moscoviense BB-1.</title>
        <authorList>
            <person name="Koziaeva V."/>
            <person name="Dziuba M.V."/>
            <person name="Ivanov T.M."/>
            <person name="Kuznetsov B."/>
            <person name="Grouzdev D.S."/>
        </authorList>
    </citation>
    <scope>NUCLEOTIDE SEQUENCE [LARGE SCALE GENOMIC DNA]</scope>
    <source>
        <strain evidence="11 12">SP-1</strain>
    </source>
</reference>
<dbReference type="InterPro" id="IPR030388">
    <property type="entry name" value="G_ERA_dom"/>
</dbReference>
<evidence type="ECO:0000313" key="11">
    <source>
        <dbReference type="EMBL" id="OAN50816.1"/>
    </source>
</evidence>
<dbReference type="FunFam" id="3.40.50.300:FF:001190">
    <property type="entry name" value="GTP-binding protein ERG"/>
    <property type="match status" value="1"/>
</dbReference>
<dbReference type="NCBIfam" id="TIGR00436">
    <property type="entry name" value="era"/>
    <property type="match status" value="1"/>
</dbReference>
<feature type="region of interest" description="G1" evidence="7">
    <location>
        <begin position="18"/>
        <end position="25"/>
    </location>
</feature>
<keyword evidence="12" id="KW-1185">Reference proteome</keyword>
<dbReference type="CDD" id="cd04163">
    <property type="entry name" value="Era"/>
    <property type="match status" value="1"/>
</dbReference>
<dbReference type="Pfam" id="PF01926">
    <property type="entry name" value="MMR_HSR1"/>
    <property type="match status" value="1"/>
</dbReference>
<dbReference type="NCBIfam" id="TIGR00231">
    <property type="entry name" value="small_GTP"/>
    <property type="match status" value="1"/>
</dbReference>
<feature type="region of interest" description="G3" evidence="7">
    <location>
        <begin position="65"/>
        <end position="68"/>
    </location>
</feature>
<sequence length="303" mass="33350">MTEISQQDQRCGFIAVVGAPNAGKSTLVNALVGTKVSIVSPKVQTTRFRVLGIVMAGTAQIILVDTPGIFAPKKRLERAMVAAAWSGATDADHICLLIDAHRGYDDDARAIVEKLKEAGRKAILVLNKVDLVKRDKLLGLTADLDAEGIFTDVFMISALNGSGVADLMAHLEKLVAPGPWMFPEDQVSDLPQRLLAAEITREKVFLALYQELPYSVHVETESWEEKEDGSARIDQVIYVERDSQKPIVLGKGGKQIKAIGAAARTELEELLERRVHLFIHVKVRDDWSEKRGHYSEIGLDFDA</sequence>
<comment type="subunit">
    <text evidence="6">Monomer.</text>
</comment>
<organism evidence="11 12">
    <name type="scientific">Paramagnetospirillum marisnigri</name>
    <dbReference type="NCBI Taxonomy" id="1285242"/>
    <lineage>
        <taxon>Bacteria</taxon>
        <taxon>Pseudomonadati</taxon>
        <taxon>Pseudomonadota</taxon>
        <taxon>Alphaproteobacteria</taxon>
        <taxon>Rhodospirillales</taxon>
        <taxon>Magnetospirillaceae</taxon>
        <taxon>Paramagnetospirillum</taxon>
    </lineage>
</organism>
<dbReference type="GO" id="GO:0070181">
    <property type="term" value="F:small ribosomal subunit rRNA binding"/>
    <property type="evidence" value="ECO:0007669"/>
    <property type="project" value="UniProtKB-UniRule"/>
</dbReference>
<feature type="binding site" evidence="6">
    <location>
        <begin position="127"/>
        <end position="130"/>
    </location>
    <ligand>
        <name>GTP</name>
        <dbReference type="ChEBI" id="CHEBI:37565"/>
    </ligand>
</feature>
<evidence type="ECO:0000256" key="6">
    <source>
        <dbReference type="HAMAP-Rule" id="MF_00367"/>
    </source>
</evidence>
<dbReference type="Gene3D" id="3.40.50.300">
    <property type="entry name" value="P-loop containing nucleotide triphosphate hydrolases"/>
    <property type="match status" value="1"/>
</dbReference>